<evidence type="ECO:0000313" key="1">
    <source>
        <dbReference type="EMBL" id="NDL66465.1"/>
    </source>
</evidence>
<organism evidence="1 2">
    <name type="scientific">Anaerotalea alkaliphila</name>
    <dbReference type="NCBI Taxonomy" id="2662126"/>
    <lineage>
        <taxon>Bacteria</taxon>
        <taxon>Bacillati</taxon>
        <taxon>Bacillota</taxon>
        <taxon>Clostridia</taxon>
        <taxon>Eubacteriales</taxon>
        <taxon>Anaerotalea</taxon>
    </lineage>
</organism>
<dbReference type="RefSeq" id="WP_162369196.1">
    <property type="nucleotide sequence ID" value="NZ_JAAEEH010000003.1"/>
</dbReference>
<dbReference type="Pfam" id="PF12669">
    <property type="entry name" value="FeoB_associated"/>
    <property type="match status" value="1"/>
</dbReference>
<comment type="caution">
    <text evidence="1">The sequence shown here is derived from an EMBL/GenBank/DDBJ whole genome shotgun (WGS) entry which is preliminary data.</text>
</comment>
<name>A0A7X5HTN3_9FIRM</name>
<reference evidence="1 2" key="1">
    <citation type="submission" date="2020-01" db="EMBL/GenBank/DDBJ databases">
        <title>Anaeroalcalibacter tamaniensis gen. nov., sp. nov., moderately halophilic strictly anaerobic fermenter bacterium from mud volcano of Taman peninsula.</title>
        <authorList>
            <person name="Frolova A."/>
            <person name="Merkel A.Y."/>
            <person name="Slobodkin A.I."/>
        </authorList>
    </citation>
    <scope>NUCLEOTIDE SEQUENCE [LARGE SCALE GENOMIC DNA]</scope>
    <source>
        <strain evidence="1 2">F-3ap</strain>
    </source>
</reference>
<protein>
    <submittedName>
        <fullName evidence="1">FeoB-associated Cys-rich membrane protein</fullName>
    </submittedName>
</protein>
<dbReference type="EMBL" id="JAAEEH010000003">
    <property type="protein sequence ID" value="NDL66465.1"/>
    <property type="molecule type" value="Genomic_DNA"/>
</dbReference>
<keyword evidence="2" id="KW-1185">Reference proteome</keyword>
<proteinExistence type="predicted"/>
<dbReference type="AlphaFoldDB" id="A0A7X5HTN3"/>
<dbReference type="Proteomes" id="UP000461585">
    <property type="component" value="Unassembled WGS sequence"/>
</dbReference>
<accession>A0A7X5HTN3</accession>
<gene>
    <name evidence="1" type="ORF">GXN74_01715</name>
</gene>
<sequence length="49" mass="5313">MPTIIIGTIFFVLVALAARKTYRNLRSNTCPGCSAGCGLEKREKCHKGS</sequence>
<evidence type="ECO:0000313" key="2">
    <source>
        <dbReference type="Proteomes" id="UP000461585"/>
    </source>
</evidence>